<dbReference type="PROSITE" id="PS50878">
    <property type="entry name" value="RT_POL"/>
    <property type="match status" value="1"/>
</dbReference>
<sequence length="1673" mass="188746">MKEPIHTEETNEVASDVEDNMDDDIPVILLSKAEKERINAPWRSALIIKVFGKSIGFKYMDFKIRSLWKPLGDMQCIDLGNDFFLIRFTLEEDYWKVVNGGPWFINQQFLTIRRWSPGFRPSEAKISTTAVWARLPELPIELYDTNILRRIGNQLGSLLKVDARTIDNERGRFARLCVQIDLEQPLIPKVRIGNMIQKIQYEGISAICFECGRVGHRLDTCPSKIAPACPASPRTPEPIHPPNTEQDSSNYGKWMIVSRRKSATKKAVQKNANTVPKAPAPSQASTHRNSKFTNSTPRDSPIEPHKDPMSSSAIPINRDKGNPPKSDQSVTPNQPPSTHNTQIFTHHSDIINAAHFEKPNTTLPSPTDNTLLDAKSLTSHNSASCHHVTYPSDHTSSHSSKINSHLPTDKVPDSLPLPNPRISMDIDTTKLHLFRRNHPNTQNNRYHPNRNQNAPHQPRHHHHPHSTPPSPILPHYLIPTQTTQYQENWALLRRGILRPIGDHLVRWLQECPTQFWIQVEAEMEQVLRAQIPQIPENTQFGRVVINLTSELAIVSPTIMLTSNVSPLWREPRAVILGLPPIRRTQNGTEITSEQRDVEVHAAMTTVISLESTLIHIPFLMTDNITILVEIHQRLQSFRLSIDLLPLGMLQGPSYRVVMNPNVVTTPVPNQNHQSRASIRRREYSGWFSPTSTTNPSSMRILVWNCRGVGNPNFRRNFAELLRSHRPSIVILVETRVSGQRAEDISSMLGFSRVCRSDAVGFRGGIWLLWNPGEILLDVLMVTDQAIHASIQALKSGTEWSLLGDRNTSFFHTSVLCRRHRNKIWCLKNSFGNWTQSTKQLKTLIRDYFVTLYSTECITSDLCNSPVPNSVSFSEEVKAILDENVSKQEITAAFKSFKPYKAPGPDGFHPIFFQKFWHIVGDSTTAYLEEIFQKRTIPHQLNETLVCLIPKVGKPELIQQFRPIGLCNTMYKAITKVLVNRLKPYLSDVVHPLQASFVPGRKASDNIILVQEIIHSMNTSRSKAGNMAIKIDLEKAYDRLEWSFIRLTLQHFNLPQSWIDLIMSCISSSHLSILVNGEKTESFAPSRGIRQGDPLSPYIFILCMEYLAWLIQGEVTKGSWKGIKVSQQGPTFSHIFFADDLVLFARATKANCHTINKVLTTFCQASGQKINNSKSRVYMPATTIPSIMAMVESELGIKISKDFGKYLGVPIITDARDKKAFEFLIEKVRDKLAGWKAKTLSMAGRCTLINSVSSAIPTHVMQCCLLPSKTCAELDKLNRNFLWGDTSAKKKLHLIKWDSISRPKKEGGLGIKRSRCRNKALLAKRLWEFRLGSVECWVVALRNKYSPTRSTLCRKSISWKSLQQAAPICDKGTGHLIQNGRTIKFWTDNWQNLGPIRSLISGPLLQHEESLLLNECWDSNGSWSFDKVSVILPSSITNIIMAVPRPFFSPLEDGICWQSSKNGLFDSKSAYNIALNLEKSSPPMSCWKWVWKLNTLPRIILFIWQLCHERLPTKLNTDGSAEGNPGPAGAGGVIRDHTGGWIKGFSRKIGVTNSLAAELWGLRDGLILAHQQKIKRIIIELDAKVVIDLVQPANSIPLPHHPYGALIADCRSLILEFDEANIQHTFREGNATADLLAKAGNSLLCPFAYFDSPPNFVVSQFLADCWGVKYPRVV</sequence>
<feature type="domain" description="CCHC-type" evidence="3">
    <location>
        <begin position="208"/>
        <end position="223"/>
    </location>
</feature>
<evidence type="ECO:0000256" key="2">
    <source>
        <dbReference type="SAM" id="MobiDB-lite"/>
    </source>
</evidence>
<feature type="compositionally biased region" description="Polar residues" evidence="2">
    <location>
        <begin position="282"/>
        <end position="298"/>
    </location>
</feature>
<dbReference type="GO" id="GO:0004523">
    <property type="term" value="F:RNA-DNA hybrid ribonuclease activity"/>
    <property type="evidence" value="ECO:0007669"/>
    <property type="project" value="InterPro"/>
</dbReference>
<dbReference type="InterPro" id="IPR036691">
    <property type="entry name" value="Endo/exonu/phosph_ase_sf"/>
</dbReference>
<accession>A0A2N9E217</accession>
<dbReference type="Pfam" id="PF14111">
    <property type="entry name" value="DUF4283"/>
    <property type="match status" value="1"/>
</dbReference>
<dbReference type="Pfam" id="PF00078">
    <property type="entry name" value="RVT_1"/>
    <property type="match status" value="1"/>
</dbReference>
<evidence type="ECO:0000259" key="4">
    <source>
        <dbReference type="PROSITE" id="PS50878"/>
    </source>
</evidence>
<dbReference type="Pfam" id="PF13456">
    <property type="entry name" value="RVT_3"/>
    <property type="match status" value="1"/>
</dbReference>
<keyword evidence="1" id="KW-0862">Zinc</keyword>
<evidence type="ECO:0008006" key="7">
    <source>
        <dbReference type="Google" id="ProtNLM"/>
    </source>
</evidence>
<dbReference type="InterPro" id="IPR044730">
    <property type="entry name" value="RNase_H-like_dom_plant"/>
</dbReference>
<dbReference type="GO" id="GO:0008270">
    <property type="term" value="F:zinc ion binding"/>
    <property type="evidence" value="ECO:0007669"/>
    <property type="project" value="UniProtKB-KW"/>
</dbReference>
<dbReference type="Gene3D" id="3.60.10.10">
    <property type="entry name" value="Endonuclease/exonuclease/phosphatase"/>
    <property type="match status" value="1"/>
</dbReference>
<feature type="region of interest" description="Disordered" evidence="2">
    <location>
        <begin position="385"/>
        <end position="417"/>
    </location>
</feature>
<dbReference type="SUPFAM" id="SSF56672">
    <property type="entry name" value="DNA/RNA polymerases"/>
    <property type="match status" value="1"/>
</dbReference>
<feature type="region of interest" description="Disordered" evidence="2">
    <location>
        <begin position="438"/>
        <end position="473"/>
    </location>
</feature>
<keyword evidence="1" id="KW-0863">Zinc-finger</keyword>
<evidence type="ECO:0000256" key="1">
    <source>
        <dbReference type="PROSITE-ProRule" id="PRU00047"/>
    </source>
</evidence>
<feature type="compositionally biased region" description="Polar residues" evidence="2">
    <location>
        <begin position="392"/>
        <end position="406"/>
    </location>
</feature>
<evidence type="ECO:0000259" key="5">
    <source>
        <dbReference type="PROSITE" id="PS50879"/>
    </source>
</evidence>
<dbReference type="InterPro" id="IPR012337">
    <property type="entry name" value="RNaseH-like_sf"/>
</dbReference>
<dbReference type="SUPFAM" id="SSF56219">
    <property type="entry name" value="DNase I-like"/>
    <property type="match status" value="1"/>
</dbReference>
<name>A0A2N9E217_FAGSY</name>
<dbReference type="PROSITE" id="PS50879">
    <property type="entry name" value="RNASE_H_1"/>
    <property type="match status" value="1"/>
</dbReference>
<feature type="compositionally biased region" description="Polar residues" evidence="2">
    <location>
        <begin position="439"/>
        <end position="454"/>
    </location>
</feature>
<dbReference type="InterPro" id="IPR036397">
    <property type="entry name" value="RNaseH_sf"/>
</dbReference>
<dbReference type="PANTHER" id="PTHR31635:SF196">
    <property type="entry name" value="REVERSE TRANSCRIPTASE DOMAIN-CONTAINING PROTEIN-RELATED"/>
    <property type="match status" value="1"/>
</dbReference>
<feature type="compositionally biased region" description="Polar residues" evidence="2">
    <location>
        <begin position="325"/>
        <end position="342"/>
    </location>
</feature>
<evidence type="ECO:0000259" key="3">
    <source>
        <dbReference type="PROSITE" id="PS50158"/>
    </source>
</evidence>
<feature type="region of interest" description="Disordered" evidence="2">
    <location>
        <begin position="228"/>
        <end position="342"/>
    </location>
</feature>
<feature type="domain" description="Reverse transcriptase" evidence="4">
    <location>
        <begin position="929"/>
        <end position="1210"/>
    </location>
</feature>
<dbReference type="InterPro" id="IPR025558">
    <property type="entry name" value="DUF4283"/>
</dbReference>
<reference evidence="6" key="1">
    <citation type="submission" date="2018-02" db="EMBL/GenBank/DDBJ databases">
        <authorList>
            <person name="Cohen D.B."/>
            <person name="Kent A.D."/>
        </authorList>
    </citation>
    <scope>NUCLEOTIDE SEQUENCE</scope>
</reference>
<dbReference type="CDD" id="cd01650">
    <property type="entry name" value="RT_nLTR_like"/>
    <property type="match status" value="1"/>
</dbReference>
<dbReference type="PANTHER" id="PTHR31635">
    <property type="entry name" value="REVERSE TRANSCRIPTASE DOMAIN-CONTAINING PROTEIN-RELATED"/>
    <property type="match status" value="1"/>
</dbReference>
<gene>
    <name evidence="6" type="ORF">FSB_LOCUS818</name>
</gene>
<dbReference type="CDD" id="cd06222">
    <property type="entry name" value="RNase_H_like"/>
    <property type="match status" value="1"/>
</dbReference>
<feature type="compositionally biased region" description="Basic residues" evidence="2">
    <location>
        <begin position="258"/>
        <end position="268"/>
    </location>
</feature>
<dbReference type="InterPro" id="IPR001878">
    <property type="entry name" value="Znf_CCHC"/>
</dbReference>
<feature type="domain" description="RNase H type-1" evidence="5">
    <location>
        <begin position="1508"/>
        <end position="1641"/>
    </location>
</feature>
<dbReference type="SUPFAM" id="SSF53098">
    <property type="entry name" value="Ribonuclease H-like"/>
    <property type="match status" value="1"/>
</dbReference>
<proteinExistence type="predicted"/>
<dbReference type="GO" id="GO:0003676">
    <property type="term" value="F:nucleic acid binding"/>
    <property type="evidence" value="ECO:0007669"/>
    <property type="project" value="InterPro"/>
</dbReference>
<protein>
    <recommendedName>
        <fullName evidence="7">Reverse transcriptase domain-containing protein</fullName>
    </recommendedName>
</protein>
<dbReference type="PROSITE" id="PS50158">
    <property type="entry name" value="ZF_CCHC"/>
    <property type="match status" value="1"/>
</dbReference>
<dbReference type="EMBL" id="OIVN01000032">
    <property type="protein sequence ID" value="SPC72936.1"/>
    <property type="molecule type" value="Genomic_DNA"/>
</dbReference>
<dbReference type="InterPro" id="IPR000477">
    <property type="entry name" value="RT_dom"/>
</dbReference>
<dbReference type="Gene3D" id="3.30.420.10">
    <property type="entry name" value="Ribonuclease H-like superfamily/Ribonuclease H"/>
    <property type="match status" value="1"/>
</dbReference>
<keyword evidence="1" id="KW-0479">Metal-binding</keyword>
<dbReference type="InterPro" id="IPR043502">
    <property type="entry name" value="DNA/RNA_pol_sf"/>
</dbReference>
<evidence type="ECO:0000313" key="6">
    <source>
        <dbReference type="EMBL" id="SPC72936.1"/>
    </source>
</evidence>
<organism evidence="6">
    <name type="scientific">Fagus sylvatica</name>
    <name type="common">Beechnut</name>
    <dbReference type="NCBI Taxonomy" id="28930"/>
    <lineage>
        <taxon>Eukaryota</taxon>
        <taxon>Viridiplantae</taxon>
        <taxon>Streptophyta</taxon>
        <taxon>Embryophyta</taxon>
        <taxon>Tracheophyta</taxon>
        <taxon>Spermatophyta</taxon>
        <taxon>Magnoliopsida</taxon>
        <taxon>eudicotyledons</taxon>
        <taxon>Gunneridae</taxon>
        <taxon>Pentapetalae</taxon>
        <taxon>rosids</taxon>
        <taxon>fabids</taxon>
        <taxon>Fagales</taxon>
        <taxon>Fagaceae</taxon>
        <taxon>Fagus</taxon>
    </lineage>
</organism>
<dbReference type="InterPro" id="IPR002156">
    <property type="entry name" value="RNaseH_domain"/>
</dbReference>